<dbReference type="PRINTS" id="PR00368">
    <property type="entry name" value="FADPNR"/>
</dbReference>
<keyword evidence="8" id="KW-0408">Iron</keyword>
<keyword evidence="5" id="KW-0288">FMN</keyword>
<keyword evidence="6" id="KW-0479">Metal-binding</keyword>
<comment type="cofactor">
    <cofactor evidence="2">
        <name>[4Fe-4S] cluster</name>
        <dbReference type="ChEBI" id="CHEBI:49883"/>
    </cofactor>
</comment>
<dbReference type="SUPFAM" id="SSF51395">
    <property type="entry name" value="FMN-linked oxidoreductases"/>
    <property type="match status" value="1"/>
</dbReference>
<evidence type="ECO:0000259" key="10">
    <source>
        <dbReference type="Pfam" id="PF00724"/>
    </source>
</evidence>
<evidence type="ECO:0000313" key="12">
    <source>
        <dbReference type="EMBL" id="KUG03440.1"/>
    </source>
</evidence>
<dbReference type="CDD" id="cd02803">
    <property type="entry name" value="OYE_like_FMN_family"/>
    <property type="match status" value="1"/>
</dbReference>
<comment type="similarity">
    <text evidence="3">In the N-terminal section; belongs to the NADH:flavin oxidoreductase/NADH oxidase family.</text>
</comment>
<dbReference type="EC" id="1.3.1.34" evidence="12"/>
<comment type="cofactor">
    <cofactor evidence="1">
        <name>FMN</name>
        <dbReference type="ChEBI" id="CHEBI:58210"/>
    </cofactor>
</comment>
<dbReference type="GO" id="GO:0008670">
    <property type="term" value="F:2,4-dienoyl-CoA reductase (NADPH) activity"/>
    <property type="evidence" value="ECO:0007669"/>
    <property type="project" value="UniProtKB-EC"/>
</dbReference>
<feature type="domain" description="FAD/NAD(P)-binding" evidence="11">
    <location>
        <begin position="379"/>
        <end position="638"/>
    </location>
</feature>
<feature type="domain" description="NADH:flavin oxidoreductase/NADH oxidase N-terminal" evidence="10">
    <location>
        <begin position="5"/>
        <end position="331"/>
    </location>
</feature>
<dbReference type="PANTHER" id="PTHR42917">
    <property type="entry name" value="2,4-DIENOYL-COA REDUCTASE"/>
    <property type="match status" value="1"/>
</dbReference>
<comment type="caution">
    <text evidence="12">The sequence shown here is derived from an EMBL/GenBank/DDBJ whole genome shotgun (WGS) entry which is preliminary data.</text>
</comment>
<dbReference type="Gene3D" id="3.20.20.70">
    <property type="entry name" value="Aldolase class I"/>
    <property type="match status" value="1"/>
</dbReference>
<evidence type="ECO:0000256" key="9">
    <source>
        <dbReference type="ARBA" id="ARBA00023014"/>
    </source>
</evidence>
<evidence type="ECO:0000256" key="4">
    <source>
        <dbReference type="ARBA" id="ARBA00022630"/>
    </source>
</evidence>
<organism evidence="12">
    <name type="scientific">hydrocarbon metagenome</name>
    <dbReference type="NCBI Taxonomy" id="938273"/>
    <lineage>
        <taxon>unclassified sequences</taxon>
        <taxon>metagenomes</taxon>
        <taxon>ecological metagenomes</taxon>
    </lineage>
</organism>
<evidence type="ECO:0000259" key="11">
    <source>
        <dbReference type="Pfam" id="PF07992"/>
    </source>
</evidence>
<dbReference type="InterPro" id="IPR051793">
    <property type="entry name" value="NADH:flavin_oxidoreductase"/>
</dbReference>
<reference evidence="12" key="1">
    <citation type="journal article" date="2015" name="Proc. Natl. Acad. Sci. U.S.A.">
        <title>Networks of energetic and metabolic interactions define dynamics in microbial communities.</title>
        <authorList>
            <person name="Embree M."/>
            <person name="Liu J.K."/>
            <person name="Al-Bassam M.M."/>
            <person name="Zengler K."/>
        </authorList>
    </citation>
    <scope>NUCLEOTIDE SEQUENCE</scope>
</reference>
<dbReference type="Gene3D" id="3.50.50.60">
    <property type="entry name" value="FAD/NAD(P)-binding domain"/>
    <property type="match status" value="1"/>
</dbReference>
<accession>A0A0W8E454</accession>
<dbReference type="GO" id="GO:0046872">
    <property type="term" value="F:metal ion binding"/>
    <property type="evidence" value="ECO:0007669"/>
    <property type="project" value="UniProtKB-KW"/>
</dbReference>
<evidence type="ECO:0000256" key="1">
    <source>
        <dbReference type="ARBA" id="ARBA00001917"/>
    </source>
</evidence>
<evidence type="ECO:0000256" key="3">
    <source>
        <dbReference type="ARBA" id="ARBA00011048"/>
    </source>
</evidence>
<dbReference type="AlphaFoldDB" id="A0A0W8E454"/>
<dbReference type="InterPro" id="IPR013785">
    <property type="entry name" value="Aldolase_TIM"/>
</dbReference>
<dbReference type="SUPFAM" id="SSF51905">
    <property type="entry name" value="FAD/NAD(P)-binding domain"/>
    <property type="match status" value="1"/>
</dbReference>
<dbReference type="GO" id="GO:0051536">
    <property type="term" value="F:iron-sulfur cluster binding"/>
    <property type="evidence" value="ECO:0007669"/>
    <property type="project" value="UniProtKB-KW"/>
</dbReference>
<evidence type="ECO:0000256" key="5">
    <source>
        <dbReference type="ARBA" id="ARBA00022643"/>
    </source>
</evidence>
<dbReference type="Gene3D" id="3.40.50.720">
    <property type="entry name" value="NAD(P)-binding Rossmann-like Domain"/>
    <property type="match status" value="1"/>
</dbReference>
<keyword evidence="9" id="KW-0411">Iron-sulfur</keyword>
<dbReference type="Pfam" id="PF07992">
    <property type="entry name" value="Pyr_redox_2"/>
    <property type="match status" value="1"/>
</dbReference>
<keyword evidence="7 12" id="KW-0560">Oxidoreductase</keyword>
<name>A0A0W8E454_9ZZZZ</name>
<dbReference type="EMBL" id="LNQE01001882">
    <property type="protein sequence ID" value="KUG03440.1"/>
    <property type="molecule type" value="Genomic_DNA"/>
</dbReference>
<evidence type="ECO:0000256" key="2">
    <source>
        <dbReference type="ARBA" id="ARBA00001966"/>
    </source>
</evidence>
<evidence type="ECO:0000256" key="7">
    <source>
        <dbReference type="ARBA" id="ARBA00023002"/>
    </source>
</evidence>
<dbReference type="PRINTS" id="PR00469">
    <property type="entry name" value="PNDRDTASEII"/>
</dbReference>
<sequence length="667" mass="73440">MFNTLFSPIEINRTEIKNRIVYPSLNLLYSADHKLTDRHKAFFIERARGGAGIVTVGPVGVGELGSGRAVLAITSDEDIRSFRELVKSIQGRGARAWIQFYHAGAYLHPHQVGGQQPIAPSPIYNTYSKVTPREMTIEDINNVQKAYLRCAERAKEAGFDGVEIIASAGYLISQFLSPLRNKRTDEYGGSVDNRVRFVKEIIEQMRQNLGSNYPITIRMSGNDFVTGSNTGIDTPAFAEVYDRAGIDAINVTGGWHESRVPQITMDLPRGGFTYLAQSIKEIVNIPVIASNRISDPQTAEKILRDGCADMVSLGRVLLADPYWPLKAVYGKSEQICPCVACSQGCMDELFSSRPVMCMVNPRTGFEGTRKITVTSNPKRVMVIGAGPGGLEAAWRAARAGHLVELFEKADRIGGQLWIAGTPPHKQELWQLIRYYQAMLNLYQVQVFLNTTVDIETVRQRNPEYVIAAEGAEILLPAIEGIDGQEVISAWHLLKNNIPLGRRVAVIGGGAVGLETAHFVASKGTIAPETLHFLFTHEAESPERLRQLLFKGNKEVTVFEKMPRAGKGIGKSSRWGLMNSLKNYGVNIITQAKVCSIKDGTLTFEVDGEHRSATFDIIINATGSRPIRKVADALEETGIPFSVIGDSFSIGHITQAIHQAYLVVKDDL</sequence>
<gene>
    <name evidence="12" type="ORF">ASZ90_019228</name>
</gene>
<keyword evidence="4" id="KW-0285">Flavoprotein</keyword>
<dbReference type="InterPro" id="IPR023753">
    <property type="entry name" value="FAD/NAD-binding_dom"/>
</dbReference>
<dbReference type="PANTHER" id="PTHR42917:SF2">
    <property type="entry name" value="2,4-DIENOYL-COA REDUCTASE [(2E)-ENOYL-COA-PRODUCING]"/>
    <property type="match status" value="1"/>
</dbReference>
<evidence type="ECO:0000256" key="6">
    <source>
        <dbReference type="ARBA" id="ARBA00022723"/>
    </source>
</evidence>
<dbReference type="Pfam" id="PF00724">
    <property type="entry name" value="Oxidored_FMN"/>
    <property type="match status" value="1"/>
</dbReference>
<dbReference type="GO" id="GO:0010181">
    <property type="term" value="F:FMN binding"/>
    <property type="evidence" value="ECO:0007669"/>
    <property type="project" value="InterPro"/>
</dbReference>
<dbReference type="InterPro" id="IPR036188">
    <property type="entry name" value="FAD/NAD-bd_sf"/>
</dbReference>
<dbReference type="InterPro" id="IPR001155">
    <property type="entry name" value="OxRdtase_FMN_N"/>
</dbReference>
<proteinExistence type="inferred from homology"/>
<protein>
    <submittedName>
        <fullName evidence="12">2,4-dienoyl-coa reductase</fullName>
        <ecNumber evidence="12">1.3.1.34</ecNumber>
    </submittedName>
</protein>
<evidence type="ECO:0000256" key="8">
    <source>
        <dbReference type="ARBA" id="ARBA00023004"/>
    </source>
</evidence>